<dbReference type="Proteomes" id="UP001610563">
    <property type="component" value="Unassembled WGS sequence"/>
</dbReference>
<accession>A0ABR4G351</accession>
<feature type="region of interest" description="Disordered" evidence="3">
    <location>
        <begin position="511"/>
        <end position="562"/>
    </location>
</feature>
<feature type="domain" description="Rhodanese" evidence="4">
    <location>
        <begin position="79"/>
        <end position="182"/>
    </location>
</feature>
<feature type="compositionally biased region" description="Acidic residues" evidence="3">
    <location>
        <begin position="452"/>
        <end position="461"/>
    </location>
</feature>
<dbReference type="PANTHER" id="PTHR11364:SF27">
    <property type="entry name" value="SULFURTRANSFERASE"/>
    <property type="match status" value="1"/>
</dbReference>
<dbReference type="InterPro" id="IPR045078">
    <property type="entry name" value="TST/MPST-like"/>
</dbReference>
<dbReference type="SUPFAM" id="SSF52821">
    <property type="entry name" value="Rhodanese/Cell cycle control phosphatase"/>
    <property type="match status" value="2"/>
</dbReference>
<feature type="domain" description="Rhodanese" evidence="4">
    <location>
        <begin position="220"/>
        <end position="338"/>
    </location>
</feature>
<gene>
    <name evidence="5" type="ORF">BJX66DRAFT_326002</name>
</gene>
<feature type="compositionally biased region" description="Basic and acidic residues" evidence="3">
    <location>
        <begin position="469"/>
        <end position="481"/>
    </location>
</feature>
<feature type="compositionally biased region" description="Polar residues" evidence="3">
    <location>
        <begin position="709"/>
        <end position="734"/>
    </location>
</feature>
<feature type="compositionally biased region" description="Gly residues" evidence="3">
    <location>
        <begin position="671"/>
        <end position="681"/>
    </location>
</feature>
<evidence type="ECO:0000313" key="6">
    <source>
        <dbReference type="Proteomes" id="UP001610563"/>
    </source>
</evidence>
<dbReference type="PROSITE" id="PS50206">
    <property type="entry name" value="RHODANESE_3"/>
    <property type="match status" value="2"/>
</dbReference>
<dbReference type="CDD" id="cd01449">
    <property type="entry name" value="TST_Repeat_2"/>
    <property type="match status" value="1"/>
</dbReference>
<evidence type="ECO:0000256" key="1">
    <source>
        <dbReference type="ARBA" id="ARBA00022679"/>
    </source>
</evidence>
<feature type="region of interest" description="Disordered" evidence="3">
    <location>
        <begin position="452"/>
        <end position="488"/>
    </location>
</feature>
<name>A0ABR4G351_9EURO</name>
<feature type="compositionally biased region" description="Acidic residues" evidence="3">
    <location>
        <begin position="653"/>
        <end position="662"/>
    </location>
</feature>
<evidence type="ECO:0000259" key="4">
    <source>
        <dbReference type="PROSITE" id="PS50206"/>
    </source>
</evidence>
<feature type="compositionally biased region" description="Polar residues" evidence="3">
    <location>
        <begin position="532"/>
        <end position="542"/>
    </location>
</feature>
<dbReference type="Gene3D" id="3.40.50.1010">
    <property type="entry name" value="5'-nuclease"/>
    <property type="match status" value="1"/>
</dbReference>
<dbReference type="InterPro" id="IPR001763">
    <property type="entry name" value="Rhodanese-like_dom"/>
</dbReference>
<sequence length="773" mass="85463">MAFAAIRSSLPSPTRFVRPTMTVSSQIRHQTQTRQVSFSSYLVSPKELAEALKKNPATKISTSPRVIPLCAAWFMPNDPEGRTGIDVFRKHRIPQARFFDLDAIKDTESPYPHMLPTAETFAEAMSELGIRRDDEVVVYDSEELGIFSAPRVGWTLRVFGHPKVHILNNYRLWVRENYPTETGEPQQPEKTNYPVPTYDSKLVIPYLELKEIAKEHRKEGAKEVEILDARSQGRWAGTDPEPRPGLSSGHIPGSKSLPFQELLDPETKTFLPPDELRKIFEARDLDATKSIISSCGTGVTATIIETALGLAEFGDPALRRVYDGSWTEWAQRVKPTDGLIKKRRRTTMSTGRKIFHCAVDETALTTNISEIKKWATNGAITLIVPLYTLERLHALKKAGSQVAINAREAVRFLDRATSGKDNVASERVILQGPMEQYENWSEAEKFFLPEFEEEEEAEDGSPADSPMSQDKRDVRDRDQRKSNTAATDDLSQMLLSKLNFKKDADAISITSTGTHSAPASRPSSRSSRTSPECANNHTTSNGEEMKDAAAKGHRRTASGSTIPVVPTTLRPLLSALLWRLHSGPDASNATKTCILISNDRPTQVWAQKFGIGVKNIHQLRTSIQYEEREYKNRCKYVEKTQSTPAEPKSLLSYEEESEEDELVFVPRGRGKGASRGGGSRGGNNRKPSAPAKPAAPPVESTMEVPTQPIDPNSFSRSLGVTPKQQPATVDLSTQAGASRGIAGASRNNGNSRRNGARGPTRGGSRGRGKLWVP</sequence>
<dbReference type="CDD" id="cd01448">
    <property type="entry name" value="TST_Repeat_1"/>
    <property type="match status" value="1"/>
</dbReference>
<reference evidence="5 6" key="1">
    <citation type="submission" date="2024-07" db="EMBL/GenBank/DDBJ databases">
        <title>Section-level genome sequencing and comparative genomics of Aspergillus sections Usti and Cavernicolus.</title>
        <authorList>
            <consortium name="Lawrence Berkeley National Laboratory"/>
            <person name="Nybo J.L."/>
            <person name="Vesth T.C."/>
            <person name="Theobald S."/>
            <person name="Frisvad J.C."/>
            <person name="Larsen T.O."/>
            <person name="Kjaerboelling I."/>
            <person name="Rothschild-Mancinelli K."/>
            <person name="Lyhne E.K."/>
            <person name="Kogle M.E."/>
            <person name="Barry K."/>
            <person name="Clum A."/>
            <person name="Na H."/>
            <person name="Ledsgaard L."/>
            <person name="Lin J."/>
            <person name="Lipzen A."/>
            <person name="Kuo A."/>
            <person name="Riley R."/>
            <person name="Mondo S."/>
            <person name="Labutti K."/>
            <person name="Haridas S."/>
            <person name="Pangalinan J."/>
            <person name="Salamov A.A."/>
            <person name="Simmons B.A."/>
            <person name="Magnuson J.K."/>
            <person name="Chen J."/>
            <person name="Drula E."/>
            <person name="Henrissat B."/>
            <person name="Wiebenga A."/>
            <person name="Lubbers R.J."/>
            <person name="Gomes A.C."/>
            <person name="Makela M.R."/>
            <person name="Stajich J."/>
            <person name="Grigoriev I.V."/>
            <person name="Mortensen U.H."/>
            <person name="De Vries R.P."/>
            <person name="Baker S.E."/>
            <person name="Andersen M.R."/>
        </authorList>
    </citation>
    <scope>NUCLEOTIDE SEQUENCE [LARGE SCALE GENOMIC DNA]</scope>
    <source>
        <strain evidence="5 6">CBS 209.92</strain>
    </source>
</reference>
<keyword evidence="2" id="KW-0677">Repeat</keyword>
<dbReference type="InterPro" id="IPR036873">
    <property type="entry name" value="Rhodanese-like_dom_sf"/>
</dbReference>
<dbReference type="Pfam" id="PF00581">
    <property type="entry name" value="Rhodanese"/>
    <property type="match status" value="1"/>
</dbReference>
<feature type="compositionally biased region" description="Low complexity" evidence="3">
    <location>
        <begin position="516"/>
        <end position="531"/>
    </location>
</feature>
<dbReference type="EMBL" id="JBFTWV010000057">
    <property type="protein sequence ID" value="KAL2793451.1"/>
    <property type="molecule type" value="Genomic_DNA"/>
</dbReference>
<protein>
    <submittedName>
        <fullName evidence="5">Thiosulfate sulfurtransferase</fullName>
    </submittedName>
</protein>
<evidence type="ECO:0000313" key="5">
    <source>
        <dbReference type="EMBL" id="KAL2793451.1"/>
    </source>
</evidence>
<dbReference type="SMART" id="SM00450">
    <property type="entry name" value="RHOD"/>
    <property type="match status" value="2"/>
</dbReference>
<feature type="compositionally biased region" description="Low complexity" evidence="3">
    <location>
        <begin position="682"/>
        <end position="692"/>
    </location>
</feature>
<feature type="region of interest" description="Disordered" evidence="3">
    <location>
        <begin position="230"/>
        <end position="258"/>
    </location>
</feature>
<evidence type="ECO:0000256" key="2">
    <source>
        <dbReference type="ARBA" id="ARBA00022737"/>
    </source>
</evidence>
<keyword evidence="1" id="KW-0808">Transferase</keyword>
<proteinExistence type="predicted"/>
<keyword evidence="6" id="KW-1185">Reference proteome</keyword>
<evidence type="ECO:0000256" key="3">
    <source>
        <dbReference type="SAM" id="MobiDB-lite"/>
    </source>
</evidence>
<feature type="compositionally biased region" description="Low complexity" evidence="3">
    <location>
        <begin position="735"/>
        <end position="759"/>
    </location>
</feature>
<organism evidence="5 6">
    <name type="scientific">Aspergillus keveii</name>
    <dbReference type="NCBI Taxonomy" id="714993"/>
    <lineage>
        <taxon>Eukaryota</taxon>
        <taxon>Fungi</taxon>
        <taxon>Dikarya</taxon>
        <taxon>Ascomycota</taxon>
        <taxon>Pezizomycotina</taxon>
        <taxon>Eurotiomycetes</taxon>
        <taxon>Eurotiomycetidae</taxon>
        <taxon>Eurotiales</taxon>
        <taxon>Aspergillaceae</taxon>
        <taxon>Aspergillus</taxon>
        <taxon>Aspergillus subgen. Nidulantes</taxon>
    </lineage>
</organism>
<feature type="compositionally biased region" description="Basic residues" evidence="3">
    <location>
        <begin position="764"/>
        <end position="773"/>
    </location>
</feature>
<dbReference type="Gene3D" id="3.40.250.10">
    <property type="entry name" value="Rhodanese-like domain"/>
    <property type="match status" value="2"/>
</dbReference>
<feature type="region of interest" description="Disordered" evidence="3">
    <location>
        <begin position="638"/>
        <end position="773"/>
    </location>
</feature>
<dbReference type="PANTHER" id="PTHR11364">
    <property type="entry name" value="THIOSULFATE SULFERTANSFERASE"/>
    <property type="match status" value="1"/>
</dbReference>
<comment type="caution">
    <text evidence="5">The sequence shown here is derived from an EMBL/GenBank/DDBJ whole genome shotgun (WGS) entry which is preliminary data.</text>
</comment>